<accession>A0A5C2H7H0</accession>
<dbReference type="AlphaFoldDB" id="A0A5C2H7H0"/>
<gene>
    <name evidence="1" type="ORF">APAC_1829</name>
</gene>
<keyword evidence="2" id="KW-1185">Reference proteome</keyword>
<name>A0A5C2H7H0_9BACT</name>
<sequence length="68" mass="8347">MRKLKNLNGIIDRDIILKLIKKENVNEIIIVRNKIVMAYHFHKISFYTYLRIYKLLEKIDNNFKINIR</sequence>
<dbReference type="KEGG" id="apai:APAC_1829"/>
<evidence type="ECO:0000313" key="1">
    <source>
        <dbReference type="EMBL" id="QEP34910.1"/>
    </source>
</evidence>
<organism evidence="1 2">
    <name type="scientific">Malaciobacter pacificus</name>
    <dbReference type="NCBI Taxonomy" id="1080223"/>
    <lineage>
        <taxon>Bacteria</taxon>
        <taxon>Pseudomonadati</taxon>
        <taxon>Campylobacterota</taxon>
        <taxon>Epsilonproteobacteria</taxon>
        <taxon>Campylobacterales</taxon>
        <taxon>Arcobacteraceae</taxon>
        <taxon>Malaciobacter</taxon>
    </lineage>
</organism>
<reference evidence="1 2" key="3">
    <citation type="submission" date="2019-09" db="EMBL/GenBank/DDBJ databases">
        <title>Taxonomic note: a critical rebuttal of the proposed division of the genus Arcobacter into six genera, emended descriptions of Arcobacter anaerophilus and the genus Arcobacter, and an assessment of genus-level boundaries for Epsilonproteobacteria using in silico genomic comparator tools.</title>
        <authorList>
            <person name="On S.L.W."/>
            <person name="Miller W.G."/>
            <person name="Biggs P."/>
            <person name="Cornelius A."/>
            <person name="Vandamme P."/>
        </authorList>
    </citation>
    <scope>NUCLEOTIDE SEQUENCE [LARGE SCALE GENOMIC DNA]</scope>
    <source>
        <strain evidence="1 2">LMG 26638</strain>
    </source>
</reference>
<dbReference type="Proteomes" id="UP000322726">
    <property type="component" value="Chromosome"/>
</dbReference>
<protein>
    <submittedName>
        <fullName evidence="1">Uncharacterized protein</fullName>
    </submittedName>
</protein>
<dbReference type="RefSeq" id="WP_130233824.1">
    <property type="nucleotide sequence ID" value="NZ_BMEF01000020.1"/>
</dbReference>
<reference evidence="2" key="2">
    <citation type="submission" date="2019-09" db="EMBL/GenBank/DDBJ databases">
        <title>Complete genome sequencing of four Arcobacter species reveals a diverse suite of mobile elements.</title>
        <authorList>
            <person name="On S.L.W."/>
            <person name="Miller W.G."/>
            <person name="Biggs P."/>
            <person name="Cornelius A."/>
            <person name="Vandamme P."/>
        </authorList>
    </citation>
    <scope>NUCLEOTIDE SEQUENCE [LARGE SCALE GENOMIC DNA]</scope>
    <source>
        <strain evidence="2">LMG 26638</strain>
    </source>
</reference>
<dbReference type="EMBL" id="CP035928">
    <property type="protein sequence ID" value="QEP34910.1"/>
    <property type="molecule type" value="Genomic_DNA"/>
</dbReference>
<proteinExistence type="predicted"/>
<evidence type="ECO:0000313" key="2">
    <source>
        <dbReference type="Proteomes" id="UP000322726"/>
    </source>
</evidence>
<reference evidence="1 2" key="1">
    <citation type="submission" date="2019-09" db="EMBL/GenBank/DDBJ databases">
        <title>Complete genome sequencing of four Arcobacter species reveals a diverse suite of mobile elements.</title>
        <authorList>
            <person name="Miller W.G."/>
            <person name="Yee E."/>
            <person name="Bono J.L."/>
        </authorList>
    </citation>
    <scope>NUCLEOTIDE SEQUENCE [LARGE SCALE GENOMIC DNA]</scope>
    <source>
        <strain evidence="1 2">LMG 26638</strain>
    </source>
</reference>